<evidence type="ECO:0000256" key="2">
    <source>
        <dbReference type="SAM" id="MobiDB-lite"/>
    </source>
</evidence>
<reference evidence="4" key="1">
    <citation type="submission" date="2019-06" db="EMBL/GenBank/DDBJ databases">
        <title>The complete genome of Emcibacter congregatus ZYLT.</title>
        <authorList>
            <person name="Zhao Z."/>
        </authorList>
    </citation>
    <scope>NUCLEOTIDE SEQUENCE [LARGE SCALE GENOMIC DNA]</scope>
    <source>
        <strain evidence="4">MCCC 1A06723</strain>
    </source>
</reference>
<dbReference type="AlphaFoldDB" id="A0A501PLR3"/>
<dbReference type="Proteomes" id="UP000319148">
    <property type="component" value="Unassembled WGS sequence"/>
</dbReference>
<feature type="compositionally biased region" description="Basic and acidic residues" evidence="2">
    <location>
        <begin position="1"/>
        <end position="42"/>
    </location>
</feature>
<evidence type="ECO:0000313" key="4">
    <source>
        <dbReference type="Proteomes" id="UP000319148"/>
    </source>
</evidence>
<comment type="caution">
    <text evidence="3">The sequence shown here is derived from an EMBL/GenBank/DDBJ whole genome shotgun (WGS) entry which is preliminary data.</text>
</comment>
<comment type="similarity">
    <text evidence="1">Belongs to the SDHAF4 family.</text>
</comment>
<evidence type="ECO:0000313" key="3">
    <source>
        <dbReference type="EMBL" id="TPD61439.1"/>
    </source>
</evidence>
<dbReference type="EMBL" id="VFIY01000005">
    <property type="protein sequence ID" value="TPD61439.1"/>
    <property type="molecule type" value="Genomic_DNA"/>
</dbReference>
<organism evidence="3 4">
    <name type="scientific">Emcibacter nanhaiensis</name>
    <dbReference type="NCBI Taxonomy" id="1505037"/>
    <lineage>
        <taxon>Bacteria</taxon>
        <taxon>Pseudomonadati</taxon>
        <taxon>Pseudomonadota</taxon>
        <taxon>Alphaproteobacteria</taxon>
        <taxon>Emcibacterales</taxon>
        <taxon>Emcibacteraceae</taxon>
        <taxon>Emcibacter</taxon>
    </lineage>
</organism>
<dbReference type="RefSeq" id="WP_139938781.1">
    <property type="nucleotide sequence ID" value="NZ_JBHSYP010000003.1"/>
</dbReference>
<proteinExistence type="inferred from homology"/>
<dbReference type="InterPro" id="IPR012875">
    <property type="entry name" value="SDHF4"/>
</dbReference>
<keyword evidence="4" id="KW-1185">Reference proteome</keyword>
<protein>
    <submittedName>
        <fullName evidence="3">DUF1674 domain-containing protein</fullName>
    </submittedName>
</protein>
<evidence type="ECO:0000256" key="1">
    <source>
        <dbReference type="ARBA" id="ARBA00005701"/>
    </source>
</evidence>
<name>A0A501PLR3_9PROT</name>
<gene>
    <name evidence="3" type="ORF">FIV46_04310</name>
</gene>
<sequence length="52" mass="5740">MDDTKNETKNTVDKEETEKTAPEAPAKEIGGRDGPDPVRYGDWENNGIASDF</sequence>
<feature type="region of interest" description="Disordered" evidence="2">
    <location>
        <begin position="1"/>
        <end position="52"/>
    </location>
</feature>
<dbReference type="Pfam" id="PF07896">
    <property type="entry name" value="DUF1674"/>
    <property type="match status" value="1"/>
</dbReference>
<accession>A0A501PLR3</accession>